<accession>A0ABD2P396</accession>
<feature type="region of interest" description="Disordered" evidence="1">
    <location>
        <begin position="1"/>
        <end position="22"/>
    </location>
</feature>
<proteinExistence type="predicted"/>
<name>A0ABD2P396_9CUCU</name>
<evidence type="ECO:0000256" key="1">
    <source>
        <dbReference type="SAM" id="MobiDB-lite"/>
    </source>
</evidence>
<comment type="caution">
    <text evidence="2">The sequence shown here is derived from an EMBL/GenBank/DDBJ whole genome shotgun (WGS) entry which is preliminary data.</text>
</comment>
<sequence length="135" mass="15645">MPVQYPVISNQNATPVNPNPPPRTCNLVNPTPVWRPFNSFSNNSQRFAHNRSNHFRQHRAEPMDTSSEELFQQEVDNNSDHAPNPGCSCEQNYYFDEPSEYLTQETGEVDNFGENEYFEEYSENFQLVSEPENPP</sequence>
<evidence type="ECO:0000313" key="3">
    <source>
        <dbReference type="Proteomes" id="UP001516400"/>
    </source>
</evidence>
<feature type="compositionally biased region" description="Polar residues" evidence="1">
    <location>
        <begin position="7"/>
        <end position="16"/>
    </location>
</feature>
<dbReference type="EMBL" id="JABFTP020000175">
    <property type="protein sequence ID" value="KAL3285454.1"/>
    <property type="molecule type" value="Genomic_DNA"/>
</dbReference>
<reference evidence="2 3" key="1">
    <citation type="journal article" date="2021" name="BMC Biol.">
        <title>Horizontally acquired antibacterial genes associated with adaptive radiation of ladybird beetles.</title>
        <authorList>
            <person name="Li H.S."/>
            <person name="Tang X.F."/>
            <person name="Huang Y.H."/>
            <person name="Xu Z.Y."/>
            <person name="Chen M.L."/>
            <person name="Du X.Y."/>
            <person name="Qiu B.Y."/>
            <person name="Chen P.T."/>
            <person name="Zhang W."/>
            <person name="Slipinski A."/>
            <person name="Escalona H.E."/>
            <person name="Waterhouse R.M."/>
            <person name="Zwick A."/>
            <person name="Pang H."/>
        </authorList>
    </citation>
    <scope>NUCLEOTIDE SEQUENCE [LARGE SCALE GENOMIC DNA]</scope>
    <source>
        <strain evidence="2">SYSU2018</strain>
    </source>
</reference>
<evidence type="ECO:0000313" key="2">
    <source>
        <dbReference type="EMBL" id="KAL3285454.1"/>
    </source>
</evidence>
<gene>
    <name evidence="2" type="ORF">HHI36_024241</name>
</gene>
<keyword evidence="3" id="KW-1185">Reference proteome</keyword>
<protein>
    <submittedName>
        <fullName evidence="2">Uncharacterized protein</fullName>
    </submittedName>
</protein>
<organism evidence="2 3">
    <name type="scientific">Cryptolaemus montrouzieri</name>
    <dbReference type="NCBI Taxonomy" id="559131"/>
    <lineage>
        <taxon>Eukaryota</taxon>
        <taxon>Metazoa</taxon>
        <taxon>Ecdysozoa</taxon>
        <taxon>Arthropoda</taxon>
        <taxon>Hexapoda</taxon>
        <taxon>Insecta</taxon>
        <taxon>Pterygota</taxon>
        <taxon>Neoptera</taxon>
        <taxon>Endopterygota</taxon>
        <taxon>Coleoptera</taxon>
        <taxon>Polyphaga</taxon>
        <taxon>Cucujiformia</taxon>
        <taxon>Coccinelloidea</taxon>
        <taxon>Coccinellidae</taxon>
        <taxon>Scymninae</taxon>
        <taxon>Scymnini</taxon>
        <taxon>Cryptolaemus</taxon>
    </lineage>
</organism>
<dbReference type="AlphaFoldDB" id="A0ABD2P396"/>
<dbReference type="Proteomes" id="UP001516400">
    <property type="component" value="Unassembled WGS sequence"/>
</dbReference>